<dbReference type="EMBL" id="VCGU01000005">
    <property type="protein sequence ID" value="TRY75064.1"/>
    <property type="molecule type" value="Genomic_DNA"/>
</dbReference>
<keyword evidence="3" id="KW-1185">Reference proteome</keyword>
<dbReference type="GO" id="GO:0006506">
    <property type="term" value="P:GPI anchor biosynthetic process"/>
    <property type="evidence" value="ECO:0007669"/>
    <property type="project" value="TreeGrafter"/>
</dbReference>
<dbReference type="InterPro" id="IPR036691">
    <property type="entry name" value="Endo/exonu/phosph_ase_sf"/>
</dbReference>
<dbReference type="PANTHER" id="PTHR14859:SF15">
    <property type="entry name" value="ENDONUCLEASE_EXONUCLEASE_PHOSPHATASE DOMAIN-CONTAINING PROTEIN"/>
    <property type="match status" value="1"/>
</dbReference>
<dbReference type="AlphaFoldDB" id="A0A553PBL1"/>
<dbReference type="PANTHER" id="PTHR14859">
    <property type="entry name" value="CALCOFLUOR WHITE HYPERSENSITIVE PROTEIN PRECURSOR"/>
    <property type="match status" value="1"/>
</dbReference>
<dbReference type="InterPro" id="IPR005135">
    <property type="entry name" value="Endo/exonuclease/phosphatase"/>
</dbReference>
<dbReference type="GO" id="GO:0016020">
    <property type="term" value="C:membrane"/>
    <property type="evidence" value="ECO:0007669"/>
    <property type="project" value="GOC"/>
</dbReference>
<dbReference type="OMA" id="NYEENCE"/>
<dbReference type="Proteomes" id="UP000318571">
    <property type="component" value="Chromosome 2"/>
</dbReference>
<dbReference type="STRING" id="6832.A0A553PBL1"/>
<dbReference type="SUPFAM" id="SSF56219">
    <property type="entry name" value="DNase I-like"/>
    <property type="match status" value="1"/>
</dbReference>
<protein>
    <recommendedName>
        <fullName evidence="1">Endonuclease/exonuclease/phosphatase domain-containing protein</fullName>
    </recommendedName>
</protein>
<sequence length="277" mass="32336">MHSPLSPTHAKHFTHSTAASEHRRMSLKIATFNVHCWMDAGHVDNVERIAALIQKYDPDILCLQECTKDKVYRFLRKLPEKFYCSHIFSSACHIFSKHHIEQDTKHINLKKVGARFVIGKVRIPSILAPIYITNVHLNHREEPRRLKEMEFLQKKIFDTIQDSEFKILCGDFNALTQEDYTTKEFKEISFIRDRNSWESPQMKVTKMVKDLGFTDSWERAGKPAPVKTCRFSTRIDYVFVSKQLEKLLKLVEVCHVDDSASDHNMVVANLTFKQLKD</sequence>
<proteinExistence type="predicted"/>
<evidence type="ECO:0000313" key="3">
    <source>
        <dbReference type="Proteomes" id="UP000318571"/>
    </source>
</evidence>
<name>A0A553PBL1_TIGCA</name>
<dbReference type="InterPro" id="IPR051916">
    <property type="entry name" value="GPI-anchor_lipid_remodeler"/>
</dbReference>
<dbReference type="OrthoDB" id="200415at2759"/>
<gene>
    <name evidence="2" type="ORF">TCAL_00629</name>
</gene>
<evidence type="ECO:0000259" key="1">
    <source>
        <dbReference type="Pfam" id="PF03372"/>
    </source>
</evidence>
<reference evidence="2 3" key="1">
    <citation type="journal article" date="2018" name="Nat. Ecol. Evol.">
        <title>Genomic signatures of mitonuclear coevolution across populations of Tigriopus californicus.</title>
        <authorList>
            <person name="Barreto F.S."/>
            <person name="Watson E.T."/>
            <person name="Lima T.G."/>
            <person name="Willett C.S."/>
            <person name="Edmands S."/>
            <person name="Li W."/>
            <person name="Burton R.S."/>
        </authorList>
    </citation>
    <scope>NUCLEOTIDE SEQUENCE [LARGE SCALE GENOMIC DNA]</scope>
    <source>
        <strain evidence="2 3">San Diego</strain>
    </source>
</reference>
<accession>A0A553PBL1</accession>
<evidence type="ECO:0000313" key="2">
    <source>
        <dbReference type="EMBL" id="TRY75064.1"/>
    </source>
</evidence>
<dbReference type="GO" id="GO:0003824">
    <property type="term" value="F:catalytic activity"/>
    <property type="evidence" value="ECO:0007669"/>
    <property type="project" value="InterPro"/>
</dbReference>
<dbReference type="Gene3D" id="3.60.10.10">
    <property type="entry name" value="Endonuclease/exonuclease/phosphatase"/>
    <property type="match status" value="1"/>
</dbReference>
<organism evidence="2 3">
    <name type="scientific">Tigriopus californicus</name>
    <name type="common">Marine copepod</name>
    <dbReference type="NCBI Taxonomy" id="6832"/>
    <lineage>
        <taxon>Eukaryota</taxon>
        <taxon>Metazoa</taxon>
        <taxon>Ecdysozoa</taxon>
        <taxon>Arthropoda</taxon>
        <taxon>Crustacea</taxon>
        <taxon>Multicrustacea</taxon>
        <taxon>Hexanauplia</taxon>
        <taxon>Copepoda</taxon>
        <taxon>Harpacticoida</taxon>
        <taxon>Harpacticidae</taxon>
        <taxon>Tigriopus</taxon>
    </lineage>
</organism>
<dbReference type="Pfam" id="PF03372">
    <property type="entry name" value="Exo_endo_phos"/>
    <property type="match status" value="1"/>
</dbReference>
<feature type="domain" description="Endonuclease/exonuclease/phosphatase" evidence="1">
    <location>
        <begin position="46"/>
        <end position="263"/>
    </location>
</feature>
<comment type="caution">
    <text evidence="2">The sequence shown here is derived from an EMBL/GenBank/DDBJ whole genome shotgun (WGS) entry which is preliminary data.</text>
</comment>